<evidence type="ECO:0000313" key="6">
    <source>
        <dbReference type="Proteomes" id="UP000294692"/>
    </source>
</evidence>
<feature type="domain" description="HTH gntR-type" evidence="4">
    <location>
        <begin position="42"/>
        <end position="109"/>
    </location>
</feature>
<keyword evidence="1" id="KW-0805">Transcription regulation</keyword>
<accession>A0A4R3UQH0</accession>
<dbReference type="InterPro" id="IPR036390">
    <property type="entry name" value="WH_DNA-bd_sf"/>
</dbReference>
<dbReference type="SUPFAM" id="SSF46785">
    <property type="entry name" value="Winged helix' DNA-binding domain"/>
    <property type="match status" value="1"/>
</dbReference>
<proteinExistence type="predicted"/>
<reference evidence="5 6" key="1">
    <citation type="submission" date="2019-03" db="EMBL/GenBank/DDBJ databases">
        <title>Genomic Encyclopedia of Type Strains, Phase IV (KMG-IV): sequencing the most valuable type-strain genomes for metagenomic binning, comparative biology and taxonomic classification.</title>
        <authorList>
            <person name="Goeker M."/>
        </authorList>
    </citation>
    <scope>NUCLEOTIDE SEQUENCE [LARGE SCALE GENOMIC DNA]</scope>
    <source>
        <strain evidence="5 6">DSM 100048</strain>
    </source>
</reference>
<sequence>MGLSALSTRSDTATFIVFKKPKKEQGILQVRVQTLYPGRNMKMNSQKIYEILKKRVVAGHYQAGTQLKESHIAADMEISRTPVRAALKRLVEDGLAVAEEGRGVFVAGWTRWDIEDMFRLRIRLEPFAARLAAERAGMDIIEKLKRCNAQMEQAIDASLNGAESIAEIQAANSAFHHLLLEAAGSQRLKVMLATMIDMPVITRSFFLYDIEDFRRSLQHHKDIVMAVELRHGDLAEQIMSCHLLTSNQIFMSQRLDGSPSA</sequence>
<dbReference type="GO" id="GO:0003700">
    <property type="term" value="F:DNA-binding transcription factor activity"/>
    <property type="evidence" value="ECO:0007669"/>
    <property type="project" value="InterPro"/>
</dbReference>
<evidence type="ECO:0000256" key="1">
    <source>
        <dbReference type="ARBA" id="ARBA00023015"/>
    </source>
</evidence>
<dbReference type="SUPFAM" id="SSF48008">
    <property type="entry name" value="GntR ligand-binding domain-like"/>
    <property type="match status" value="1"/>
</dbReference>
<dbReference type="Pfam" id="PF07729">
    <property type="entry name" value="FCD"/>
    <property type="match status" value="1"/>
</dbReference>
<comment type="caution">
    <text evidence="5">The sequence shown here is derived from an EMBL/GenBank/DDBJ whole genome shotgun (WGS) entry which is preliminary data.</text>
</comment>
<dbReference type="InterPro" id="IPR011711">
    <property type="entry name" value="GntR_C"/>
</dbReference>
<dbReference type="PANTHER" id="PTHR43537">
    <property type="entry name" value="TRANSCRIPTIONAL REGULATOR, GNTR FAMILY"/>
    <property type="match status" value="1"/>
</dbReference>
<dbReference type="InterPro" id="IPR036388">
    <property type="entry name" value="WH-like_DNA-bd_sf"/>
</dbReference>
<protein>
    <submittedName>
        <fullName evidence="5">GntR family transcriptional regulator</fullName>
    </submittedName>
</protein>
<dbReference type="Proteomes" id="UP000294692">
    <property type="component" value="Unassembled WGS sequence"/>
</dbReference>
<dbReference type="PROSITE" id="PS50949">
    <property type="entry name" value="HTH_GNTR"/>
    <property type="match status" value="1"/>
</dbReference>
<dbReference type="PANTHER" id="PTHR43537:SF5">
    <property type="entry name" value="UXU OPERON TRANSCRIPTIONAL REGULATOR"/>
    <property type="match status" value="1"/>
</dbReference>
<evidence type="ECO:0000256" key="2">
    <source>
        <dbReference type="ARBA" id="ARBA00023125"/>
    </source>
</evidence>
<keyword evidence="3" id="KW-0804">Transcription</keyword>
<evidence type="ECO:0000313" key="5">
    <source>
        <dbReference type="EMBL" id="TCU92598.1"/>
    </source>
</evidence>
<dbReference type="InterPro" id="IPR000524">
    <property type="entry name" value="Tscrpt_reg_HTH_GntR"/>
</dbReference>
<gene>
    <name evidence="5" type="ORF">EV686_11435</name>
</gene>
<evidence type="ECO:0000259" key="4">
    <source>
        <dbReference type="PROSITE" id="PS50949"/>
    </source>
</evidence>
<dbReference type="Gene3D" id="1.20.120.530">
    <property type="entry name" value="GntR ligand-binding domain-like"/>
    <property type="match status" value="1"/>
</dbReference>
<dbReference type="InterPro" id="IPR008920">
    <property type="entry name" value="TF_FadR/GntR_C"/>
</dbReference>
<dbReference type="Pfam" id="PF00392">
    <property type="entry name" value="GntR"/>
    <property type="match status" value="1"/>
</dbReference>
<organism evidence="5 6">
    <name type="scientific">Paracandidimonas soli</name>
    <dbReference type="NCBI Taxonomy" id="1917182"/>
    <lineage>
        <taxon>Bacteria</taxon>
        <taxon>Pseudomonadati</taxon>
        <taxon>Pseudomonadota</taxon>
        <taxon>Betaproteobacteria</taxon>
        <taxon>Burkholderiales</taxon>
        <taxon>Alcaligenaceae</taxon>
        <taxon>Paracandidimonas</taxon>
    </lineage>
</organism>
<dbReference type="Gene3D" id="1.10.10.10">
    <property type="entry name" value="Winged helix-like DNA-binding domain superfamily/Winged helix DNA-binding domain"/>
    <property type="match status" value="1"/>
</dbReference>
<dbReference type="GO" id="GO:0003677">
    <property type="term" value="F:DNA binding"/>
    <property type="evidence" value="ECO:0007669"/>
    <property type="project" value="UniProtKB-KW"/>
</dbReference>
<dbReference type="EMBL" id="SMBX01000014">
    <property type="protein sequence ID" value="TCU92598.1"/>
    <property type="molecule type" value="Genomic_DNA"/>
</dbReference>
<dbReference type="SMART" id="SM00895">
    <property type="entry name" value="FCD"/>
    <property type="match status" value="1"/>
</dbReference>
<name>A0A4R3UQH0_9BURK</name>
<evidence type="ECO:0000256" key="3">
    <source>
        <dbReference type="ARBA" id="ARBA00023163"/>
    </source>
</evidence>
<keyword evidence="6" id="KW-1185">Reference proteome</keyword>
<keyword evidence="2" id="KW-0238">DNA-binding</keyword>
<dbReference type="SMART" id="SM00345">
    <property type="entry name" value="HTH_GNTR"/>
    <property type="match status" value="1"/>
</dbReference>
<dbReference type="CDD" id="cd07377">
    <property type="entry name" value="WHTH_GntR"/>
    <property type="match status" value="1"/>
</dbReference>
<dbReference type="AlphaFoldDB" id="A0A4R3UQH0"/>